<gene>
    <name evidence="10" type="ORF">NP493_1492g00000</name>
</gene>
<evidence type="ECO:0000256" key="8">
    <source>
        <dbReference type="PIRSR" id="PIRSR608901-2"/>
    </source>
</evidence>
<evidence type="ECO:0000256" key="2">
    <source>
        <dbReference type="ARBA" id="ARBA00009780"/>
    </source>
</evidence>
<evidence type="ECO:0000256" key="4">
    <source>
        <dbReference type="ARBA" id="ARBA00022801"/>
    </source>
</evidence>
<feature type="transmembrane region" description="Helical" evidence="9">
    <location>
        <begin position="94"/>
        <end position="110"/>
    </location>
</feature>
<proteinExistence type="inferred from homology"/>
<dbReference type="PANTHER" id="PTHR46139:SF3">
    <property type="entry name" value="ALKALINE CERAMIDASE"/>
    <property type="match status" value="1"/>
</dbReference>
<dbReference type="GO" id="GO:0016811">
    <property type="term" value="F:hydrolase activity, acting on carbon-nitrogen (but not peptide) bonds, in linear amides"/>
    <property type="evidence" value="ECO:0007669"/>
    <property type="project" value="InterPro"/>
</dbReference>
<evidence type="ECO:0000256" key="1">
    <source>
        <dbReference type="ARBA" id="ARBA00004141"/>
    </source>
</evidence>
<evidence type="ECO:0000313" key="11">
    <source>
        <dbReference type="Proteomes" id="UP001209878"/>
    </source>
</evidence>
<feature type="transmembrane region" description="Helical" evidence="9">
    <location>
        <begin position="173"/>
        <end position="192"/>
    </location>
</feature>
<keyword evidence="11" id="KW-1185">Reference proteome</keyword>
<dbReference type="PANTHER" id="PTHR46139">
    <property type="entry name" value="ALKALINE CERAMIDASE"/>
    <property type="match status" value="1"/>
</dbReference>
<accession>A0AAD9K1F1</accession>
<feature type="binding site" evidence="7">
    <location>
        <position position="18"/>
    </location>
    <ligand>
        <name>Ca(2+)</name>
        <dbReference type="ChEBI" id="CHEBI:29108"/>
    </ligand>
</feature>
<dbReference type="EC" id="3.5.1.-" evidence="9"/>
<keyword evidence="6 9" id="KW-0472">Membrane</keyword>
<evidence type="ECO:0000256" key="5">
    <source>
        <dbReference type="ARBA" id="ARBA00022989"/>
    </source>
</evidence>
<evidence type="ECO:0000256" key="3">
    <source>
        <dbReference type="ARBA" id="ARBA00022692"/>
    </source>
</evidence>
<comment type="caution">
    <text evidence="10">The sequence shown here is derived from an EMBL/GenBank/DDBJ whole genome shotgun (WGS) entry which is preliminary data.</text>
</comment>
<comment type="cofactor">
    <cofactor evidence="8">
        <name>Zn(2+)</name>
        <dbReference type="ChEBI" id="CHEBI:29105"/>
    </cofactor>
</comment>
<comment type="subcellular location">
    <subcellularLocation>
        <location evidence="1">Membrane</location>
        <topology evidence="1">Multi-pass membrane protein</topology>
    </subcellularLocation>
</comment>
<dbReference type="AlphaFoldDB" id="A0AAD9K1F1"/>
<keyword evidence="8" id="KW-0862">Zinc</keyword>
<dbReference type="GO" id="GO:0046514">
    <property type="term" value="P:ceramide catabolic process"/>
    <property type="evidence" value="ECO:0007669"/>
    <property type="project" value="TreeGrafter"/>
</dbReference>
<dbReference type="InterPro" id="IPR008901">
    <property type="entry name" value="ACER"/>
</dbReference>
<keyword evidence="5 9" id="KW-1133">Transmembrane helix</keyword>
<name>A0AAD9K1F1_RIDPI</name>
<feature type="transmembrane region" description="Helical" evidence="9">
    <location>
        <begin position="32"/>
        <end position="52"/>
    </location>
</feature>
<feature type="binding site" evidence="7">
    <location>
        <position position="20"/>
    </location>
    <ligand>
        <name>Ca(2+)</name>
        <dbReference type="ChEBI" id="CHEBI:29108"/>
    </ligand>
</feature>
<dbReference type="GO" id="GO:0046872">
    <property type="term" value="F:metal ion binding"/>
    <property type="evidence" value="ECO:0007669"/>
    <property type="project" value="UniProtKB-KW"/>
</dbReference>
<feature type="transmembrane region" description="Helical" evidence="9">
    <location>
        <begin position="64"/>
        <end position="82"/>
    </location>
</feature>
<organism evidence="10 11">
    <name type="scientific">Ridgeia piscesae</name>
    <name type="common">Tubeworm</name>
    <dbReference type="NCBI Taxonomy" id="27915"/>
    <lineage>
        <taxon>Eukaryota</taxon>
        <taxon>Metazoa</taxon>
        <taxon>Spiralia</taxon>
        <taxon>Lophotrochozoa</taxon>
        <taxon>Annelida</taxon>
        <taxon>Polychaeta</taxon>
        <taxon>Sedentaria</taxon>
        <taxon>Canalipalpata</taxon>
        <taxon>Sabellida</taxon>
        <taxon>Siboglinidae</taxon>
        <taxon>Ridgeia</taxon>
    </lineage>
</organism>
<evidence type="ECO:0000313" key="10">
    <source>
        <dbReference type="EMBL" id="KAK2162989.1"/>
    </source>
</evidence>
<feature type="binding site" evidence="7">
    <location>
        <position position="17"/>
    </location>
    <ligand>
        <name>Ca(2+)</name>
        <dbReference type="ChEBI" id="CHEBI:29108"/>
    </ligand>
</feature>
<keyword evidence="4 9" id="KW-0378">Hydrolase</keyword>
<dbReference type="EMBL" id="JAODUO010001489">
    <property type="protein sequence ID" value="KAK2162989.1"/>
    <property type="molecule type" value="Genomic_DNA"/>
</dbReference>
<evidence type="ECO:0000256" key="6">
    <source>
        <dbReference type="ARBA" id="ARBA00023136"/>
    </source>
</evidence>
<keyword evidence="7" id="KW-0479">Metal-binding</keyword>
<protein>
    <recommendedName>
        <fullName evidence="9">Alkaline ceramidase</fullName>
        <ecNumber evidence="9">3.5.1.-</ecNumber>
    </recommendedName>
</protein>
<comment type="similarity">
    <text evidence="2 9">Belongs to the alkaline ceramidase family.</text>
</comment>
<dbReference type="Pfam" id="PF05875">
    <property type="entry name" value="Ceramidase"/>
    <property type="match status" value="1"/>
</dbReference>
<sequence length="275" mass="31885">MGHLSMQSLAWGSSEIDWCEANYKITSSVAEFWNTISNALFFIIPPVLVYLFRPYARRISRGVNVVWALLVVVGLGSVYFHSTLSLMGQLLDEIAIIWVFMAALGLWYPKRYMPAIFHRSRQWFQAFMLSLSLFTSCLALISPAINSIVLFILGIPATTLLVLELKRCGSQRVYNMGVRCGFMWLVALSSWISDRLFCHFWEMIHFPYMHCFWHILIFLASSHCCILFAYFDAKEEVPDANPRLRFWPCDDYDLCGIPYISFHPLEPSKLEQKIY</sequence>
<feature type="binding site" evidence="8">
    <location>
        <position position="214"/>
    </location>
    <ligand>
        <name>Zn(2+)</name>
        <dbReference type="ChEBI" id="CHEBI:29105"/>
        <note>catalytic</note>
    </ligand>
</feature>
<feature type="transmembrane region" description="Helical" evidence="9">
    <location>
        <begin position="122"/>
        <end position="141"/>
    </location>
</feature>
<keyword evidence="9" id="KW-0443">Lipid metabolism</keyword>
<reference evidence="10" key="1">
    <citation type="journal article" date="2023" name="Mol. Biol. Evol.">
        <title>Third-Generation Sequencing Reveals the Adaptive Role of the Epigenome in Three Deep-Sea Polychaetes.</title>
        <authorList>
            <person name="Perez M."/>
            <person name="Aroh O."/>
            <person name="Sun Y."/>
            <person name="Lan Y."/>
            <person name="Juniper S.K."/>
            <person name="Young C.R."/>
            <person name="Angers B."/>
            <person name="Qian P.Y."/>
        </authorList>
    </citation>
    <scope>NUCLEOTIDE SEQUENCE</scope>
    <source>
        <strain evidence="10">R07B-5</strain>
    </source>
</reference>
<dbReference type="Proteomes" id="UP001209878">
    <property type="component" value="Unassembled WGS sequence"/>
</dbReference>
<feature type="transmembrane region" description="Helical" evidence="9">
    <location>
        <begin position="147"/>
        <end position="166"/>
    </location>
</feature>
<feature type="binding site" evidence="7">
    <location>
        <position position="31"/>
    </location>
    <ligand>
        <name>Ca(2+)</name>
        <dbReference type="ChEBI" id="CHEBI:29108"/>
    </ligand>
</feature>
<feature type="transmembrane region" description="Helical" evidence="9">
    <location>
        <begin position="212"/>
        <end position="231"/>
    </location>
</feature>
<evidence type="ECO:0000256" key="7">
    <source>
        <dbReference type="PIRSR" id="PIRSR608901-1"/>
    </source>
</evidence>
<comment type="function">
    <text evidence="9">Hydrolyzes the sphingolipid ceramide into sphingosine and free fatty acid.</text>
</comment>
<keyword evidence="3 9" id="KW-0812">Transmembrane</keyword>
<feature type="binding site" evidence="8">
    <location>
        <position position="210"/>
    </location>
    <ligand>
        <name>Zn(2+)</name>
        <dbReference type="ChEBI" id="CHEBI:29105"/>
        <note>catalytic</note>
    </ligand>
</feature>
<dbReference type="GO" id="GO:0016020">
    <property type="term" value="C:membrane"/>
    <property type="evidence" value="ECO:0007669"/>
    <property type="project" value="UniProtKB-SubCell"/>
</dbReference>
<keyword evidence="7" id="KW-0106">Calcium</keyword>
<feature type="binding site" evidence="8">
    <location>
        <position position="81"/>
    </location>
    <ligand>
        <name>Zn(2+)</name>
        <dbReference type="ChEBI" id="CHEBI:29105"/>
        <note>catalytic</note>
    </ligand>
</feature>
<evidence type="ECO:0000256" key="9">
    <source>
        <dbReference type="RuleBase" id="RU364079"/>
    </source>
</evidence>
<feature type="binding site" evidence="7">
    <location>
        <position position="22"/>
    </location>
    <ligand>
        <name>Ca(2+)</name>
        <dbReference type="ChEBI" id="CHEBI:29108"/>
    </ligand>
</feature>